<dbReference type="Gene3D" id="3.90.220.20">
    <property type="entry name" value="DNA methylase specificity domains"/>
    <property type="match status" value="2"/>
</dbReference>
<dbReference type="EMBL" id="JAFKMR010000050">
    <property type="protein sequence ID" value="MBN8745856.1"/>
    <property type="molecule type" value="Genomic_DNA"/>
</dbReference>
<accession>A0A8I1MY81</accession>
<dbReference type="AlphaFoldDB" id="A0A8I1MY81"/>
<sequence length="356" mass="40053">MKSTTFRFTASHVLYGRLRPYLNKIYRPDFDGHCSTEIFPLLPAATLDRNFLFYWLLQSSTVSAIDATSTGARMPRANMDAVMEFMLPVPPIPEQRRIVAILDEAFEAIAAAKANTEKNLSNAREVFESQRETMLSGSRTGWHDCLLQDLCDIKHGYAFEGEFFATAGQFVLLTPGNFFETGGYRDRREKQKFFVGEIPKEFVLPEGALLVAMTEQAAGLLGSPLLVPEPNRFLHNQRLGLVSAKARTAWDNAFFFHVFNLRRVRNEIHRTASGVKVRHTSPGKIGAVRVTYPEQVEVQRNIATRLSEVEDESHSLIDLLTRKLSALDELKQSLLHQAFTGALTAKFTDKQVAEVA</sequence>
<comment type="similarity">
    <text evidence="1">Belongs to the type-I restriction system S methylase family.</text>
</comment>
<dbReference type="InterPro" id="IPR000055">
    <property type="entry name" value="Restrct_endonuc_typeI_TRD"/>
</dbReference>
<protein>
    <submittedName>
        <fullName evidence="5">Restriction endonuclease subunit S</fullName>
    </submittedName>
</protein>
<evidence type="ECO:0000256" key="1">
    <source>
        <dbReference type="ARBA" id="ARBA00010923"/>
    </source>
</evidence>
<dbReference type="Proteomes" id="UP000664800">
    <property type="component" value="Unassembled WGS sequence"/>
</dbReference>
<gene>
    <name evidence="5" type="ORF">J0I24_16435</name>
</gene>
<name>A0A8I1MY81_THIA3</name>
<dbReference type="InterPro" id="IPR044946">
    <property type="entry name" value="Restrct_endonuc_typeI_TRD_sf"/>
</dbReference>
<dbReference type="PANTHER" id="PTHR43140">
    <property type="entry name" value="TYPE-1 RESTRICTION ENZYME ECOKI SPECIFICITY PROTEIN"/>
    <property type="match status" value="1"/>
</dbReference>
<proteinExistence type="inferred from homology"/>
<dbReference type="Pfam" id="PF01420">
    <property type="entry name" value="Methylase_S"/>
    <property type="match status" value="1"/>
</dbReference>
<dbReference type="SUPFAM" id="SSF116734">
    <property type="entry name" value="DNA methylase specificity domain"/>
    <property type="match status" value="2"/>
</dbReference>
<comment type="caution">
    <text evidence="5">The sequence shown here is derived from an EMBL/GenBank/DDBJ whole genome shotgun (WGS) entry which is preliminary data.</text>
</comment>
<evidence type="ECO:0000256" key="3">
    <source>
        <dbReference type="ARBA" id="ARBA00023125"/>
    </source>
</evidence>
<organism evidence="5 6">
    <name type="scientific">Thiomonas arsenitoxydans (strain DSM 22701 / CIP 110005 / 3As)</name>
    <dbReference type="NCBI Taxonomy" id="426114"/>
    <lineage>
        <taxon>Bacteria</taxon>
        <taxon>Pseudomonadati</taxon>
        <taxon>Pseudomonadota</taxon>
        <taxon>Betaproteobacteria</taxon>
        <taxon>Burkholderiales</taxon>
        <taxon>Thiomonas</taxon>
    </lineage>
</organism>
<keyword evidence="3" id="KW-0238">DNA-binding</keyword>
<dbReference type="PANTHER" id="PTHR43140:SF1">
    <property type="entry name" value="TYPE I RESTRICTION ENZYME ECOKI SPECIFICITY SUBUNIT"/>
    <property type="match status" value="1"/>
</dbReference>
<feature type="domain" description="Type I restriction modification DNA specificity" evidence="4">
    <location>
        <begin position="32"/>
        <end position="110"/>
    </location>
</feature>
<reference evidence="5" key="1">
    <citation type="submission" date="2021-02" db="EMBL/GenBank/DDBJ databases">
        <title>Thiocyanate and organic carbon inputs drive convergent selection for specific autotrophic Afipia and Thiobacillus strains within complex microbiomes.</title>
        <authorList>
            <person name="Huddy R.J."/>
            <person name="Sachdeva R."/>
            <person name="Kadzinga F."/>
            <person name="Kantor R.S."/>
            <person name="Harrison S.T.L."/>
            <person name="Banfield J.F."/>
        </authorList>
    </citation>
    <scope>NUCLEOTIDE SEQUENCE</scope>
    <source>
        <strain evidence="5">SCN18_13_7_16_R3_B_64_19</strain>
    </source>
</reference>
<dbReference type="InterPro" id="IPR051212">
    <property type="entry name" value="Type-I_RE_S_subunit"/>
</dbReference>
<keyword evidence="2" id="KW-0680">Restriction system</keyword>
<dbReference type="GO" id="GO:0004519">
    <property type="term" value="F:endonuclease activity"/>
    <property type="evidence" value="ECO:0007669"/>
    <property type="project" value="UniProtKB-KW"/>
</dbReference>
<dbReference type="GO" id="GO:0003677">
    <property type="term" value="F:DNA binding"/>
    <property type="evidence" value="ECO:0007669"/>
    <property type="project" value="UniProtKB-KW"/>
</dbReference>
<evidence type="ECO:0000313" key="6">
    <source>
        <dbReference type="Proteomes" id="UP000664800"/>
    </source>
</evidence>
<evidence type="ECO:0000313" key="5">
    <source>
        <dbReference type="EMBL" id="MBN8745856.1"/>
    </source>
</evidence>
<dbReference type="GO" id="GO:0009307">
    <property type="term" value="P:DNA restriction-modification system"/>
    <property type="evidence" value="ECO:0007669"/>
    <property type="project" value="UniProtKB-KW"/>
</dbReference>
<evidence type="ECO:0000259" key="4">
    <source>
        <dbReference type="Pfam" id="PF01420"/>
    </source>
</evidence>
<evidence type="ECO:0000256" key="2">
    <source>
        <dbReference type="ARBA" id="ARBA00022747"/>
    </source>
</evidence>
<keyword evidence="5" id="KW-0378">Hydrolase</keyword>
<keyword evidence="5" id="KW-0255">Endonuclease</keyword>
<keyword evidence="5" id="KW-0540">Nuclease</keyword>